<name>D7MPR5_ARALL</name>
<keyword evidence="1" id="KW-0812">Transmembrane</keyword>
<keyword evidence="3" id="KW-1185">Reference proteome</keyword>
<keyword evidence="1" id="KW-1133">Transmembrane helix</keyword>
<sequence length="68" mass="7973">MYFYSIAVTYDCSLVYGFYYDFSQPLIYLDFESNAASVTDFGLIHHYLSNVSLIISSLILFFVYWIVI</sequence>
<dbReference type="Gramene" id="scaffold_803062.1">
    <property type="protein sequence ID" value="scaffold_803062.1"/>
    <property type="gene ID" value="scaffold_803062.1"/>
</dbReference>
<evidence type="ECO:0000256" key="1">
    <source>
        <dbReference type="SAM" id="Phobius"/>
    </source>
</evidence>
<organism evidence="3">
    <name type="scientific">Arabidopsis lyrata subsp. lyrata</name>
    <name type="common">Lyre-leaved rock-cress</name>
    <dbReference type="NCBI Taxonomy" id="81972"/>
    <lineage>
        <taxon>Eukaryota</taxon>
        <taxon>Viridiplantae</taxon>
        <taxon>Streptophyta</taxon>
        <taxon>Embryophyta</taxon>
        <taxon>Tracheophyta</taxon>
        <taxon>Spermatophyta</taxon>
        <taxon>Magnoliopsida</taxon>
        <taxon>eudicotyledons</taxon>
        <taxon>Gunneridae</taxon>
        <taxon>Pentapetalae</taxon>
        <taxon>rosids</taxon>
        <taxon>malvids</taxon>
        <taxon>Brassicales</taxon>
        <taxon>Brassicaceae</taxon>
        <taxon>Camelineae</taxon>
        <taxon>Arabidopsis</taxon>
    </lineage>
</organism>
<evidence type="ECO:0000313" key="2">
    <source>
        <dbReference type="EMBL" id="EFH42828.1"/>
    </source>
</evidence>
<evidence type="ECO:0000313" key="3">
    <source>
        <dbReference type="Proteomes" id="UP000008694"/>
    </source>
</evidence>
<feature type="transmembrane region" description="Helical" evidence="1">
    <location>
        <begin position="47"/>
        <end position="67"/>
    </location>
</feature>
<keyword evidence="1" id="KW-0472">Membrane</keyword>
<gene>
    <name evidence="2" type="ORF">ARALYDRAFT_919662</name>
</gene>
<proteinExistence type="predicted"/>
<reference evidence="3" key="1">
    <citation type="journal article" date="2011" name="Nat. Genet.">
        <title>The Arabidopsis lyrata genome sequence and the basis of rapid genome size change.</title>
        <authorList>
            <person name="Hu T.T."/>
            <person name="Pattyn P."/>
            <person name="Bakker E.G."/>
            <person name="Cao J."/>
            <person name="Cheng J.-F."/>
            <person name="Clark R.M."/>
            <person name="Fahlgren N."/>
            <person name="Fawcett J.A."/>
            <person name="Grimwood J."/>
            <person name="Gundlach H."/>
            <person name="Haberer G."/>
            <person name="Hollister J.D."/>
            <person name="Ossowski S."/>
            <person name="Ottilar R.P."/>
            <person name="Salamov A.A."/>
            <person name="Schneeberger K."/>
            <person name="Spannagl M."/>
            <person name="Wang X."/>
            <person name="Yang L."/>
            <person name="Nasrallah M.E."/>
            <person name="Bergelson J."/>
            <person name="Carrington J.C."/>
            <person name="Gaut B.S."/>
            <person name="Schmutz J."/>
            <person name="Mayer K.F.X."/>
            <person name="Van de Peer Y."/>
            <person name="Grigoriev I.V."/>
            <person name="Nordborg M."/>
            <person name="Weigel D."/>
            <person name="Guo Y.-L."/>
        </authorList>
    </citation>
    <scope>NUCLEOTIDE SEQUENCE [LARGE SCALE GENOMIC DNA]</scope>
    <source>
        <strain evidence="3">cv. MN47</strain>
    </source>
</reference>
<dbReference type="EMBL" id="GL348720">
    <property type="protein sequence ID" value="EFH42828.1"/>
    <property type="molecule type" value="Genomic_DNA"/>
</dbReference>
<dbReference type="HOGENOM" id="CLU_2797432_0_0_1"/>
<dbReference type="AlphaFoldDB" id="D7MPR5"/>
<dbReference type="Proteomes" id="UP000008694">
    <property type="component" value="Unassembled WGS sequence"/>
</dbReference>
<protein>
    <submittedName>
        <fullName evidence="2">Predicted protein</fullName>
    </submittedName>
</protein>
<accession>D7MPR5</accession>